<keyword evidence="4" id="KW-0408">Iron</keyword>
<proteinExistence type="inferred from homology"/>
<keyword evidence="8" id="KW-1185">Reference proteome</keyword>
<dbReference type="CDD" id="cd02143">
    <property type="entry name" value="nitroreductase_FeS-like"/>
    <property type="match status" value="1"/>
</dbReference>
<dbReference type="Proteomes" id="UP000707138">
    <property type="component" value="Unassembled WGS sequence"/>
</dbReference>
<keyword evidence="2" id="KW-0479">Metal-binding</keyword>
<keyword evidence="3" id="KW-0560">Oxidoreductase</keyword>
<comment type="similarity">
    <text evidence="1">Belongs to the nitroreductase family.</text>
</comment>
<dbReference type="InterPro" id="IPR017896">
    <property type="entry name" value="4Fe4S_Fe-S-bd"/>
</dbReference>
<dbReference type="Pfam" id="PF13187">
    <property type="entry name" value="Fer4_9"/>
    <property type="match status" value="1"/>
</dbReference>
<feature type="domain" description="4Fe-4S ferredoxin-type" evidence="6">
    <location>
        <begin position="32"/>
        <end position="59"/>
    </location>
</feature>
<comment type="caution">
    <text evidence="7">The sequence shown here is derived from an EMBL/GenBank/DDBJ whole genome shotgun (WGS) entry which is preliminary data.</text>
</comment>
<evidence type="ECO:0000259" key="6">
    <source>
        <dbReference type="PROSITE" id="PS51379"/>
    </source>
</evidence>
<evidence type="ECO:0000256" key="5">
    <source>
        <dbReference type="ARBA" id="ARBA00023014"/>
    </source>
</evidence>
<dbReference type="PANTHER" id="PTHR43673:SF10">
    <property type="entry name" value="NADH DEHYDROGENASE_NAD(P)H NITROREDUCTASE XCC3605-RELATED"/>
    <property type="match status" value="1"/>
</dbReference>
<sequence>MNFTVNTEVCTRCGICVAECPTGLLVMTENGPQPDRGGCLKCGHCVAVCPTMALDYDMTPRAEQPVLPNQTTLSPDEAELFLRRRRSIRVYKDMPVPREDLVRLLNVARMAPTATNSQGISFRVIQNKETLKKISVAVLNWMHMMGKKNARMRLYARGADMCVKRGQDFILHDAPTLILAVTSEKMFDRGRDSGHFCLSYAELFAPTLGLGSCWSGFVEYCAQYGWEELLDLLDIPDGQKVAGAIMVGYPKYKYRNLVERRPLDVSFDEDVL</sequence>
<dbReference type="RefSeq" id="WP_205087753.1">
    <property type="nucleotide sequence ID" value="NZ_CAUGKU010000005.1"/>
</dbReference>
<dbReference type="Gene3D" id="3.30.70.20">
    <property type="match status" value="1"/>
</dbReference>
<name>A0ABS2GGW9_9FIRM</name>
<dbReference type="InterPro" id="IPR029479">
    <property type="entry name" value="Nitroreductase"/>
</dbReference>
<organism evidence="7 8">
    <name type="scientific">Veillonella magna</name>
    <dbReference type="NCBI Taxonomy" id="464322"/>
    <lineage>
        <taxon>Bacteria</taxon>
        <taxon>Bacillati</taxon>
        <taxon>Bacillota</taxon>
        <taxon>Negativicutes</taxon>
        <taxon>Veillonellales</taxon>
        <taxon>Veillonellaceae</taxon>
        <taxon>Veillonella</taxon>
    </lineage>
</organism>
<dbReference type="PROSITE" id="PS00198">
    <property type="entry name" value="4FE4S_FER_1"/>
    <property type="match status" value="2"/>
</dbReference>
<dbReference type="PROSITE" id="PS51379">
    <property type="entry name" value="4FE4S_FER_2"/>
    <property type="match status" value="2"/>
</dbReference>
<dbReference type="InterPro" id="IPR000415">
    <property type="entry name" value="Nitroreductase-like"/>
</dbReference>
<keyword evidence="5" id="KW-0411">Iron-sulfur</keyword>
<evidence type="ECO:0000313" key="8">
    <source>
        <dbReference type="Proteomes" id="UP000707138"/>
    </source>
</evidence>
<evidence type="ECO:0000256" key="4">
    <source>
        <dbReference type="ARBA" id="ARBA00023004"/>
    </source>
</evidence>
<accession>A0ABS2GGW9</accession>
<dbReference type="InterPro" id="IPR017900">
    <property type="entry name" value="4Fe4S_Fe_S_CS"/>
</dbReference>
<protein>
    <submittedName>
        <fullName evidence="7">Nitroreductase family protein</fullName>
    </submittedName>
</protein>
<gene>
    <name evidence="7" type="ORF">H6A01_04915</name>
</gene>
<dbReference type="EMBL" id="JACJLA010000007">
    <property type="protein sequence ID" value="MBM6912663.1"/>
    <property type="molecule type" value="Genomic_DNA"/>
</dbReference>
<dbReference type="SUPFAM" id="SSF55469">
    <property type="entry name" value="FMN-dependent nitroreductase-like"/>
    <property type="match status" value="1"/>
</dbReference>
<feature type="domain" description="4Fe-4S ferredoxin-type" evidence="6">
    <location>
        <begin position="1"/>
        <end position="30"/>
    </location>
</feature>
<dbReference type="Pfam" id="PF00881">
    <property type="entry name" value="Nitroreductase"/>
    <property type="match status" value="1"/>
</dbReference>
<dbReference type="SUPFAM" id="SSF54862">
    <property type="entry name" value="4Fe-4S ferredoxins"/>
    <property type="match status" value="1"/>
</dbReference>
<evidence type="ECO:0000313" key="7">
    <source>
        <dbReference type="EMBL" id="MBM6912663.1"/>
    </source>
</evidence>
<evidence type="ECO:0000256" key="1">
    <source>
        <dbReference type="ARBA" id="ARBA00007118"/>
    </source>
</evidence>
<dbReference type="Gene3D" id="3.40.109.10">
    <property type="entry name" value="NADH Oxidase"/>
    <property type="match status" value="1"/>
</dbReference>
<reference evidence="7 8" key="1">
    <citation type="journal article" date="2021" name="Sci. Rep.">
        <title>The distribution of antibiotic resistance genes in chicken gut microbiota commensals.</title>
        <authorList>
            <person name="Juricova H."/>
            <person name="Matiasovicova J."/>
            <person name="Kubasova T."/>
            <person name="Cejkova D."/>
            <person name="Rychlik I."/>
        </authorList>
    </citation>
    <scope>NUCLEOTIDE SEQUENCE [LARGE SCALE GENOMIC DNA]</scope>
    <source>
        <strain evidence="7 8">An537</strain>
    </source>
</reference>
<evidence type="ECO:0000256" key="3">
    <source>
        <dbReference type="ARBA" id="ARBA00023002"/>
    </source>
</evidence>
<evidence type="ECO:0000256" key="2">
    <source>
        <dbReference type="ARBA" id="ARBA00022723"/>
    </source>
</evidence>
<dbReference type="PANTHER" id="PTHR43673">
    <property type="entry name" value="NAD(P)H NITROREDUCTASE YDGI-RELATED"/>
    <property type="match status" value="1"/>
</dbReference>